<dbReference type="Pfam" id="PF00271">
    <property type="entry name" value="Helicase_C"/>
    <property type="match status" value="1"/>
</dbReference>
<evidence type="ECO:0000256" key="12">
    <source>
        <dbReference type="ARBA" id="ARBA00023172"/>
    </source>
</evidence>
<dbReference type="PANTHER" id="PTHR13710">
    <property type="entry name" value="DNA HELICASE RECQ FAMILY MEMBER"/>
    <property type="match status" value="1"/>
</dbReference>
<dbReference type="InterPro" id="IPR010997">
    <property type="entry name" value="HRDC-like_sf"/>
</dbReference>
<dbReference type="SMART" id="SM00341">
    <property type="entry name" value="HRDC"/>
    <property type="match status" value="1"/>
</dbReference>
<comment type="cofactor">
    <cofactor evidence="1">
        <name>Mg(2+)</name>
        <dbReference type="ChEBI" id="CHEBI:18420"/>
    </cofactor>
</comment>
<evidence type="ECO:0000256" key="15">
    <source>
        <dbReference type="ARBA" id="ARBA00034617"/>
    </source>
</evidence>
<dbReference type="RefSeq" id="WP_281760749.1">
    <property type="nucleotide sequence ID" value="NZ_AP026709.1"/>
</dbReference>
<dbReference type="PANTHER" id="PTHR13710:SF105">
    <property type="entry name" value="ATP-DEPENDENT DNA HELICASE Q1"/>
    <property type="match status" value="1"/>
</dbReference>
<comment type="similarity">
    <text evidence="3">Belongs to the helicase family. RecQ subfamily.</text>
</comment>
<dbReference type="InterPro" id="IPR014001">
    <property type="entry name" value="Helicase_ATP-bd"/>
</dbReference>
<keyword evidence="13" id="KW-0234">DNA repair</keyword>
<keyword evidence="14" id="KW-0413">Isomerase</keyword>
<gene>
    <name evidence="20" type="primary">recQ</name>
    <name evidence="20" type="ORF">SYK_26060</name>
</gene>
<dbReference type="EC" id="5.6.2.4" evidence="16"/>
<dbReference type="InterPro" id="IPR001650">
    <property type="entry name" value="Helicase_C-like"/>
</dbReference>
<dbReference type="SMART" id="SM00956">
    <property type="entry name" value="RQC"/>
    <property type="match status" value="1"/>
</dbReference>
<evidence type="ECO:0000256" key="16">
    <source>
        <dbReference type="NCBIfam" id="TIGR01389"/>
    </source>
</evidence>
<keyword evidence="10" id="KW-0067">ATP-binding</keyword>
<dbReference type="InterPro" id="IPR004589">
    <property type="entry name" value="DNA_helicase_ATP-dep_RecQ"/>
</dbReference>
<dbReference type="Gene3D" id="1.10.150.80">
    <property type="entry name" value="HRDC domain"/>
    <property type="match status" value="1"/>
</dbReference>
<sequence length="737" mass="82980">MSSPTSSPISSPREILSSVFGFTDFIGLQEPIIDNAMRGGDSLVLMPTGGGKSLCYQIPAMLRDGVGICVSPLIALMQDQVQGLTQMGVRAACLNSSLDPNTAYDIEQMLVNGQLDLLYVAPERLCKPGFLDMLSRCNPCLFAIDEAHCVSQWGHDFRPEYMQLSVIKERFPNVPRLALTATADEPTQADIIRNLQLEQAQVFATGFDRPNITYTVVPKKNATSMLKRFIEENHPNDAGIVYRLSRKKVDKTAEFLQKNGFTALPYHAGMSAQDRAHNQNRFMREEGVIMVATVAFGMGVDKPNVRFVCHLEPPKSLEAYHQETGRGGRDGLPASAWMCFGMQDIAVLRSMIDSGEAAGTRKMVEHAKLGSLFAFLETATCRRQALLAYFGEHIEPCGNCDNCLNPVETWDGTEAAQKALSNIFRTEQRFGVNYLSQVLVGKGNDRITRFGHNRVSTFGIGTEMNQEQWKSVYRQLLASGLVSVDLERFNALALNEHSWPVLKGEKEVRLRTDPVLPRKSKKKKRVVMAEDILNTWEAEALFDALRDLRLKVAEEQGAPPYAIFPDKTLLEFVQYRPQDLDEIGLMSGVGQVKLDRFGERFLSGLKRHEKEHGRPANVAEIPEERFEQREKKKAKKNEFSNTAQTSLDLFLKHRDIDQVAKERSLKPTSIWRHLIQAVDFGKIDYRTVIDLPDEEIENIRLSIKAFEKQGITSLTPVFESLDKQYPYDLLRLVRTAK</sequence>
<evidence type="ECO:0000256" key="6">
    <source>
        <dbReference type="ARBA" id="ARBA00022763"/>
    </source>
</evidence>
<dbReference type="InterPro" id="IPR027417">
    <property type="entry name" value="P-loop_NTPase"/>
</dbReference>
<keyword evidence="4" id="KW-0479">Metal-binding</keyword>
<dbReference type="InterPro" id="IPR029491">
    <property type="entry name" value="Helicase_HTH"/>
</dbReference>
<evidence type="ECO:0000313" key="21">
    <source>
        <dbReference type="Proteomes" id="UP001317742"/>
    </source>
</evidence>
<keyword evidence="6" id="KW-0227">DNA damage</keyword>
<dbReference type="InterPro" id="IPR011545">
    <property type="entry name" value="DEAD/DEAH_box_helicase_dom"/>
</dbReference>
<accession>A0ABM8B355</accession>
<keyword evidence="8 20" id="KW-0347">Helicase</keyword>
<dbReference type="SMART" id="SM00487">
    <property type="entry name" value="DEXDc"/>
    <property type="match status" value="1"/>
</dbReference>
<evidence type="ECO:0000256" key="3">
    <source>
        <dbReference type="ARBA" id="ARBA00005446"/>
    </source>
</evidence>
<protein>
    <recommendedName>
        <fullName evidence="16">DNA helicase RecQ</fullName>
        <ecNumber evidence="16">5.6.2.4</ecNumber>
    </recommendedName>
</protein>
<dbReference type="InterPro" id="IPR006293">
    <property type="entry name" value="DNA_helicase_ATP-dep_RecQ_bac"/>
</dbReference>
<dbReference type="PROSITE" id="PS51192">
    <property type="entry name" value="HELICASE_ATP_BIND_1"/>
    <property type="match status" value="1"/>
</dbReference>
<dbReference type="Pfam" id="PF14493">
    <property type="entry name" value="HTH_40"/>
    <property type="match status" value="1"/>
</dbReference>
<dbReference type="Pfam" id="PF00270">
    <property type="entry name" value="DEAD"/>
    <property type="match status" value="1"/>
</dbReference>
<evidence type="ECO:0000256" key="14">
    <source>
        <dbReference type="ARBA" id="ARBA00023235"/>
    </source>
</evidence>
<dbReference type="Pfam" id="PF16124">
    <property type="entry name" value="RecQ_Zn_bind"/>
    <property type="match status" value="1"/>
</dbReference>
<keyword evidence="9" id="KW-0862">Zinc</keyword>
<dbReference type="Pfam" id="PF09382">
    <property type="entry name" value="RQC"/>
    <property type="match status" value="1"/>
</dbReference>
<evidence type="ECO:0000259" key="17">
    <source>
        <dbReference type="PROSITE" id="PS50967"/>
    </source>
</evidence>
<evidence type="ECO:0000256" key="9">
    <source>
        <dbReference type="ARBA" id="ARBA00022833"/>
    </source>
</evidence>
<proteinExistence type="inferred from homology"/>
<dbReference type="SUPFAM" id="SSF52540">
    <property type="entry name" value="P-loop containing nucleoside triphosphate hydrolases"/>
    <property type="match status" value="2"/>
</dbReference>
<evidence type="ECO:0000259" key="18">
    <source>
        <dbReference type="PROSITE" id="PS51192"/>
    </source>
</evidence>
<feature type="domain" description="Helicase C-terminal" evidence="19">
    <location>
        <begin position="225"/>
        <end position="370"/>
    </location>
</feature>
<keyword evidence="7" id="KW-0378">Hydrolase</keyword>
<dbReference type="CDD" id="cd17920">
    <property type="entry name" value="DEXHc_RecQ"/>
    <property type="match status" value="1"/>
</dbReference>
<evidence type="ECO:0000256" key="7">
    <source>
        <dbReference type="ARBA" id="ARBA00022801"/>
    </source>
</evidence>
<feature type="domain" description="Helicase ATP-binding" evidence="18">
    <location>
        <begin position="33"/>
        <end position="201"/>
    </location>
</feature>
<dbReference type="NCBIfam" id="TIGR00614">
    <property type="entry name" value="recQ_fam"/>
    <property type="match status" value="1"/>
</dbReference>
<comment type="catalytic activity">
    <reaction evidence="15">
        <text>Couples ATP hydrolysis with the unwinding of duplex DNA by translocating in the 3'-5' direction.</text>
        <dbReference type="EC" id="5.6.2.4"/>
    </reaction>
</comment>
<dbReference type="PROSITE" id="PS51194">
    <property type="entry name" value="HELICASE_CTER"/>
    <property type="match status" value="1"/>
</dbReference>
<dbReference type="CDD" id="cd18794">
    <property type="entry name" value="SF2_C_RecQ"/>
    <property type="match status" value="1"/>
</dbReference>
<reference evidence="20 21" key="1">
    <citation type="submission" date="2022-08" db="EMBL/GenBank/DDBJ databases">
        <title>Genome Sequence of the sulphate-reducing bacterium, Pseudodesulfovibrio sp. SYK.</title>
        <authorList>
            <person name="Kondo R."/>
            <person name="Kataoka T."/>
        </authorList>
    </citation>
    <scope>NUCLEOTIDE SEQUENCE [LARGE SCALE GENOMIC DNA]</scope>
    <source>
        <strain evidence="20 21">SYK</strain>
    </source>
</reference>
<dbReference type="Gene3D" id="1.10.10.10">
    <property type="entry name" value="Winged helix-like DNA-binding domain superfamily/Winged helix DNA-binding domain"/>
    <property type="match status" value="1"/>
</dbReference>
<evidence type="ECO:0000256" key="10">
    <source>
        <dbReference type="ARBA" id="ARBA00022840"/>
    </source>
</evidence>
<dbReference type="EMBL" id="AP026709">
    <property type="protein sequence ID" value="BDQ38246.1"/>
    <property type="molecule type" value="Genomic_DNA"/>
</dbReference>
<dbReference type="InterPro" id="IPR018982">
    <property type="entry name" value="RQC_domain"/>
</dbReference>
<organism evidence="20 21">
    <name type="scientific">Pseudodesulfovibrio nedwellii</name>
    <dbReference type="NCBI Taxonomy" id="2973072"/>
    <lineage>
        <taxon>Bacteria</taxon>
        <taxon>Pseudomonadati</taxon>
        <taxon>Thermodesulfobacteriota</taxon>
        <taxon>Desulfovibrionia</taxon>
        <taxon>Desulfovibrionales</taxon>
        <taxon>Desulfovibrionaceae</taxon>
    </lineage>
</organism>
<evidence type="ECO:0000256" key="13">
    <source>
        <dbReference type="ARBA" id="ARBA00023204"/>
    </source>
</evidence>
<evidence type="ECO:0000256" key="1">
    <source>
        <dbReference type="ARBA" id="ARBA00001946"/>
    </source>
</evidence>
<keyword evidence="12" id="KW-0233">DNA recombination</keyword>
<dbReference type="InterPro" id="IPR036388">
    <property type="entry name" value="WH-like_DNA-bd_sf"/>
</dbReference>
<dbReference type="SMART" id="SM00490">
    <property type="entry name" value="HELICc"/>
    <property type="match status" value="1"/>
</dbReference>
<keyword evidence="5" id="KW-0547">Nucleotide-binding</keyword>
<dbReference type="SUPFAM" id="SSF47819">
    <property type="entry name" value="HRDC-like"/>
    <property type="match status" value="1"/>
</dbReference>
<keyword evidence="21" id="KW-1185">Reference proteome</keyword>
<dbReference type="Proteomes" id="UP001317742">
    <property type="component" value="Chromosome"/>
</dbReference>
<dbReference type="GO" id="GO:0004386">
    <property type="term" value="F:helicase activity"/>
    <property type="evidence" value="ECO:0007669"/>
    <property type="project" value="UniProtKB-KW"/>
</dbReference>
<name>A0ABM8B355_9BACT</name>
<evidence type="ECO:0000256" key="5">
    <source>
        <dbReference type="ARBA" id="ARBA00022741"/>
    </source>
</evidence>
<evidence type="ECO:0000256" key="11">
    <source>
        <dbReference type="ARBA" id="ARBA00023125"/>
    </source>
</evidence>
<dbReference type="Gene3D" id="3.40.50.300">
    <property type="entry name" value="P-loop containing nucleotide triphosphate hydrolases"/>
    <property type="match status" value="2"/>
</dbReference>
<dbReference type="InterPro" id="IPR032284">
    <property type="entry name" value="RecQ_Zn-bd"/>
</dbReference>
<dbReference type="InterPro" id="IPR002121">
    <property type="entry name" value="HRDC_dom"/>
</dbReference>
<evidence type="ECO:0000256" key="4">
    <source>
        <dbReference type="ARBA" id="ARBA00022723"/>
    </source>
</evidence>
<evidence type="ECO:0000256" key="8">
    <source>
        <dbReference type="ARBA" id="ARBA00022806"/>
    </source>
</evidence>
<evidence type="ECO:0000256" key="2">
    <source>
        <dbReference type="ARBA" id="ARBA00001947"/>
    </source>
</evidence>
<dbReference type="NCBIfam" id="TIGR01389">
    <property type="entry name" value="recQ"/>
    <property type="match status" value="1"/>
</dbReference>
<evidence type="ECO:0000313" key="20">
    <source>
        <dbReference type="EMBL" id="BDQ38246.1"/>
    </source>
</evidence>
<evidence type="ECO:0000259" key="19">
    <source>
        <dbReference type="PROSITE" id="PS51194"/>
    </source>
</evidence>
<keyword evidence="11" id="KW-0238">DNA-binding</keyword>
<dbReference type="InterPro" id="IPR044876">
    <property type="entry name" value="HRDC_dom_sf"/>
</dbReference>
<dbReference type="Pfam" id="PF00570">
    <property type="entry name" value="HRDC"/>
    <property type="match status" value="1"/>
</dbReference>
<comment type="cofactor">
    <cofactor evidence="2">
        <name>Zn(2+)</name>
        <dbReference type="ChEBI" id="CHEBI:29105"/>
    </cofactor>
</comment>
<dbReference type="PROSITE" id="PS50967">
    <property type="entry name" value="HRDC"/>
    <property type="match status" value="1"/>
</dbReference>
<feature type="domain" description="HRDC" evidence="17">
    <location>
        <begin position="535"/>
        <end position="615"/>
    </location>
</feature>